<dbReference type="NCBIfam" id="NF001933">
    <property type="entry name" value="PRK00711.1"/>
    <property type="match status" value="1"/>
</dbReference>
<dbReference type="EMBL" id="JBHSGI010000002">
    <property type="protein sequence ID" value="MFC4667295.1"/>
    <property type="molecule type" value="Genomic_DNA"/>
</dbReference>
<gene>
    <name evidence="4" type="ORF">ACFO5X_01905</name>
</gene>
<dbReference type="GO" id="GO:0016491">
    <property type="term" value="F:oxidoreductase activity"/>
    <property type="evidence" value="ECO:0007669"/>
    <property type="project" value="UniProtKB-KW"/>
</dbReference>
<dbReference type="Gene3D" id="3.50.50.60">
    <property type="entry name" value="FAD/NAD(P)-binding domain"/>
    <property type="match status" value="2"/>
</dbReference>
<dbReference type="Gene3D" id="3.30.9.10">
    <property type="entry name" value="D-Amino Acid Oxidase, subunit A, domain 2"/>
    <property type="match status" value="1"/>
</dbReference>
<dbReference type="SUPFAM" id="SSF51905">
    <property type="entry name" value="FAD/NAD(P)-binding domain"/>
    <property type="match status" value="1"/>
</dbReference>
<proteinExistence type="inferred from homology"/>
<keyword evidence="5" id="KW-1185">Reference proteome</keyword>
<protein>
    <submittedName>
        <fullName evidence="4">D-amino acid dehydrogenase</fullName>
        <ecNumber evidence="4">1.4.99.-</ecNumber>
    </submittedName>
</protein>
<accession>A0ABV9KBJ4</accession>
<dbReference type="Pfam" id="PF01266">
    <property type="entry name" value="DAO"/>
    <property type="match status" value="1"/>
</dbReference>
<dbReference type="EC" id="1.4.99.-" evidence="4"/>
<reference evidence="5" key="1">
    <citation type="journal article" date="2019" name="Int. J. Syst. Evol. Microbiol.">
        <title>The Global Catalogue of Microorganisms (GCM) 10K type strain sequencing project: providing services to taxonomists for standard genome sequencing and annotation.</title>
        <authorList>
            <consortium name="The Broad Institute Genomics Platform"/>
            <consortium name="The Broad Institute Genome Sequencing Center for Infectious Disease"/>
            <person name="Wu L."/>
            <person name="Ma J."/>
        </authorList>
    </citation>
    <scope>NUCLEOTIDE SEQUENCE [LARGE SCALE GENOMIC DNA]</scope>
    <source>
        <strain evidence="5">CGMCC 4.7283</strain>
    </source>
</reference>
<sequence length="414" mass="44790">MHIAVLGGGVVGVTAAYELQKDGHQITLIEKNAAVGTETSWGNAGMIAPGHSFTWSSPKAPMIMLKSLVMRDQSIRFKPQADLRQWLWCLRFLGQCTAERSAANTARKYAIASYSQKILHETVRDVGMAYGKVDRGILYFYRTQERFDAGARHMQIMARLGHTIEVLDRAQVLALEPALQSVGDRIAGGIYCPTDESGSCHAFTTALAAHLVANGAEIRTGEKVLSLTASGDRVTSVTTDKGTLQADAFVMALGNESPNLSRTIGEPLPIWPIKGYSLTIPVGNNPAPPTVGSVDEENLVAITRFDDMVRVTATAEIAGYSTTHTSSDFAFMGSVVRELYPEGMDHDRAQMWAGLRPMTPTNLPVIGRRKHANLWYDTGHGHIGWTMSHGSARILADDVAGRTPALSLAAVNDS</sequence>
<dbReference type="SUPFAM" id="SSF54373">
    <property type="entry name" value="FAD-linked reductases, C-terminal domain"/>
    <property type="match status" value="1"/>
</dbReference>
<comment type="similarity">
    <text evidence="1">Belongs to the DadA oxidoreductase family.</text>
</comment>
<dbReference type="Proteomes" id="UP001595973">
    <property type="component" value="Unassembled WGS sequence"/>
</dbReference>
<dbReference type="InterPro" id="IPR006076">
    <property type="entry name" value="FAD-dep_OxRdtase"/>
</dbReference>
<feature type="domain" description="FAD dependent oxidoreductase" evidence="3">
    <location>
        <begin position="3"/>
        <end position="397"/>
    </location>
</feature>
<evidence type="ECO:0000313" key="4">
    <source>
        <dbReference type="EMBL" id="MFC4667295.1"/>
    </source>
</evidence>
<dbReference type="PANTHER" id="PTHR13847:SF280">
    <property type="entry name" value="D-AMINO ACID DEHYDROGENASE"/>
    <property type="match status" value="1"/>
</dbReference>
<evidence type="ECO:0000313" key="5">
    <source>
        <dbReference type="Proteomes" id="UP001595973"/>
    </source>
</evidence>
<name>A0ABV9KBJ4_9RHOB</name>
<evidence type="ECO:0000256" key="1">
    <source>
        <dbReference type="ARBA" id="ARBA00009410"/>
    </source>
</evidence>
<dbReference type="PANTHER" id="PTHR13847">
    <property type="entry name" value="SARCOSINE DEHYDROGENASE-RELATED"/>
    <property type="match status" value="1"/>
</dbReference>
<keyword evidence="2 4" id="KW-0560">Oxidoreductase</keyword>
<evidence type="ECO:0000259" key="3">
    <source>
        <dbReference type="Pfam" id="PF01266"/>
    </source>
</evidence>
<comment type="caution">
    <text evidence="4">The sequence shown here is derived from an EMBL/GenBank/DDBJ whole genome shotgun (WGS) entry which is preliminary data.</text>
</comment>
<organism evidence="4 5">
    <name type="scientific">Seohaeicola nanhaiensis</name>
    <dbReference type="NCBI Taxonomy" id="1387282"/>
    <lineage>
        <taxon>Bacteria</taxon>
        <taxon>Pseudomonadati</taxon>
        <taxon>Pseudomonadota</taxon>
        <taxon>Alphaproteobacteria</taxon>
        <taxon>Rhodobacterales</taxon>
        <taxon>Roseobacteraceae</taxon>
        <taxon>Seohaeicola</taxon>
    </lineage>
</organism>
<evidence type="ECO:0000256" key="2">
    <source>
        <dbReference type="ARBA" id="ARBA00023002"/>
    </source>
</evidence>
<dbReference type="InterPro" id="IPR036188">
    <property type="entry name" value="FAD/NAD-bd_sf"/>
</dbReference>
<dbReference type="RefSeq" id="WP_380715357.1">
    <property type="nucleotide sequence ID" value="NZ_JBHSGI010000002.1"/>
</dbReference>